<organism evidence="3 4">
    <name type="scientific">Galerina marginata (strain CBS 339.88)</name>
    <dbReference type="NCBI Taxonomy" id="685588"/>
    <lineage>
        <taxon>Eukaryota</taxon>
        <taxon>Fungi</taxon>
        <taxon>Dikarya</taxon>
        <taxon>Basidiomycota</taxon>
        <taxon>Agaricomycotina</taxon>
        <taxon>Agaricomycetes</taxon>
        <taxon>Agaricomycetidae</taxon>
        <taxon>Agaricales</taxon>
        <taxon>Agaricineae</taxon>
        <taxon>Strophariaceae</taxon>
        <taxon>Galerina</taxon>
    </lineage>
</organism>
<keyword evidence="1" id="KW-0472">Membrane</keyword>
<feature type="transmembrane region" description="Helical" evidence="1">
    <location>
        <begin position="305"/>
        <end position="322"/>
    </location>
</feature>
<evidence type="ECO:0000259" key="2">
    <source>
        <dbReference type="Pfam" id="PF20153"/>
    </source>
</evidence>
<evidence type="ECO:0000313" key="3">
    <source>
        <dbReference type="EMBL" id="KDR84283.1"/>
    </source>
</evidence>
<evidence type="ECO:0000313" key="4">
    <source>
        <dbReference type="Proteomes" id="UP000027222"/>
    </source>
</evidence>
<dbReference type="Pfam" id="PF20153">
    <property type="entry name" value="DUF6535"/>
    <property type="match status" value="1"/>
</dbReference>
<dbReference type="Proteomes" id="UP000027222">
    <property type="component" value="Unassembled WGS sequence"/>
</dbReference>
<dbReference type="InterPro" id="IPR045338">
    <property type="entry name" value="DUF6535"/>
</dbReference>
<dbReference type="HOGENOM" id="CLU_036214_0_0_1"/>
<proteinExistence type="predicted"/>
<evidence type="ECO:0000256" key="1">
    <source>
        <dbReference type="SAM" id="Phobius"/>
    </source>
</evidence>
<protein>
    <recommendedName>
        <fullName evidence="2">DUF6535 domain-containing protein</fullName>
    </recommendedName>
</protein>
<keyword evidence="1" id="KW-1133">Transmembrane helix</keyword>
<gene>
    <name evidence="3" type="ORF">GALMADRAFT_237028</name>
</gene>
<dbReference type="OrthoDB" id="3221808at2759"/>
<feature type="transmembrane region" description="Helical" evidence="1">
    <location>
        <begin position="368"/>
        <end position="386"/>
    </location>
</feature>
<name>A0A067TYY3_GALM3</name>
<keyword evidence="4" id="KW-1185">Reference proteome</keyword>
<dbReference type="AlphaFoldDB" id="A0A067TYY3"/>
<reference evidence="4" key="1">
    <citation type="journal article" date="2014" name="Proc. Natl. Acad. Sci. U.S.A.">
        <title>Extensive sampling of basidiomycete genomes demonstrates inadequacy of the white-rot/brown-rot paradigm for wood decay fungi.</title>
        <authorList>
            <person name="Riley R."/>
            <person name="Salamov A.A."/>
            <person name="Brown D.W."/>
            <person name="Nagy L.G."/>
            <person name="Floudas D."/>
            <person name="Held B.W."/>
            <person name="Levasseur A."/>
            <person name="Lombard V."/>
            <person name="Morin E."/>
            <person name="Otillar R."/>
            <person name="Lindquist E.A."/>
            <person name="Sun H."/>
            <person name="LaButti K.M."/>
            <person name="Schmutz J."/>
            <person name="Jabbour D."/>
            <person name="Luo H."/>
            <person name="Baker S.E."/>
            <person name="Pisabarro A.G."/>
            <person name="Walton J.D."/>
            <person name="Blanchette R.A."/>
            <person name="Henrissat B."/>
            <person name="Martin F."/>
            <person name="Cullen D."/>
            <person name="Hibbett D.S."/>
            <person name="Grigoriev I.V."/>
        </authorList>
    </citation>
    <scope>NUCLEOTIDE SEQUENCE [LARGE SCALE GENOMIC DNA]</scope>
    <source>
        <strain evidence="4">CBS 339.88</strain>
    </source>
</reference>
<keyword evidence="1" id="KW-0812">Transmembrane</keyword>
<dbReference type="EMBL" id="KL142368">
    <property type="protein sequence ID" value="KDR84283.1"/>
    <property type="molecule type" value="Genomic_DNA"/>
</dbReference>
<feature type="transmembrane region" description="Helical" evidence="1">
    <location>
        <begin position="219"/>
        <end position="244"/>
    </location>
</feature>
<feature type="transmembrane region" description="Helical" evidence="1">
    <location>
        <begin position="132"/>
        <end position="154"/>
    </location>
</feature>
<feature type="domain" description="DUF6535" evidence="2">
    <location>
        <begin position="36"/>
        <end position="208"/>
    </location>
</feature>
<sequence>MSGSTHKNVSPLPYEDPSGTWDAIFSDGIEKDDELWKQYLDFATEYDNRLIDDWNKIVDTILVYVALFIAILTAFIIDTSKNFQRDPGDITNDLLVAIYTQLTNNSAPVVDPQSFFNVDTEQFNSAIFQNSLLFASLAISILISVLASLTKLWLLRYSRKVSAPGPPYKRAMRRHEAFRGIWAWKLHNIVESLPVMVTLAVILFGIFIHADILKDQRGVAFAVGIILGLGLVFLLMTSIIGAFIPASPFQSSFSDLIRNMYRIFPDYPLTRNDTSPTIIRISGIMFASLAVIVTSAYLSQRYSSGLYQPLVCFSAVGVFALMSKHPKKHAEMKPRLYDLPEWAIFSTITISGTLLVSAYLAQFIVPNLITFGIAGILLVVQGYFGIKLSRFVPETTMAEAAAWMLRQSSAQYTIWFQKAGGIGSTEIKKAVLFKDLLPLLAPLITSIPHQSVHKPLNQDQVIYVACLARFCQYTPSSSSFWKNEVEFHRPVFSHELRNTLEKLRDCSHCPPQVCEAARVALELSGGKELEGHHPTSA</sequence>
<feature type="transmembrane region" description="Helical" evidence="1">
    <location>
        <begin position="193"/>
        <end position="212"/>
    </location>
</feature>
<feature type="transmembrane region" description="Helical" evidence="1">
    <location>
        <begin position="278"/>
        <end position="298"/>
    </location>
</feature>
<accession>A0A067TYY3</accession>
<feature type="transmembrane region" description="Helical" evidence="1">
    <location>
        <begin position="342"/>
        <end position="361"/>
    </location>
</feature>
<feature type="transmembrane region" description="Helical" evidence="1">
    <location>
        <begin position="57"/>
        <end position="77"/>
    </location>
</feature>